<dbReference type="Proteomes" id="UP000805193">
    <property type="component" value="Unassembled WGS sequence"/>
</dbReference>
<name>A0AC60QHN7_IXOPE</name>
<organism evidence="1 2">
    <name type="scientific">Ixodes persulcatus</name>
    <name type="common">Taiga tick</name>
    <dbReference type="NCBI Taxonomy" id="34615"/>
    <lineage>
        <taxon>Eukaryota</taxon>
        <taxon>Metazoa</taxon>
        <taxon>Ecdysozoa</taxon>
        <taxon>Arthropoda</taxon>
        <taxon>Chelicerata</taxon>
        <taxon>Arachnida</taxon>
        <taxon>Acari</taxon>
        <taxon>Parasitiformes</taxon>
        <taxon>Ixodida</taxon>
        <taxon>Ixodoidea</taxon>
        <taxon>Ixodidae</taxon>
        <taxon>Ixodinae</taxon>
        <taxon>Ixodes</taxon>
    </lineage>
</organism>
<proteinExistence type="predicted"/>
<evidence type="ECO:0000313" key="1">
    <source>
        <dbReference type="EMBL" id="KAG0433767.1"/>
    </source>
</evidence>
<comment type="caution">
    <text evidence="1">The sequence shown here is derived from an EMBL/GenBank/DDBJ whole genome shotgun (WGS) entry which is preliminary data.</text>
</comment>
<reference evidence="1 2" key="1">
    <citation type="journal article" date="2020" name="Cell">
        <title>Large-Scale Comparative Analyses of Tick Genomes Elucidate Their Genetic Diversity and Vector Capacities.</title>
        <authorList>
            <consortium name="Tick Genome and Microbiome Consortium (TIGMIC)"/>
            <person name="Jia N."/>
            <person name="Wang J."/>
            <person name="Shi W."/>
            <person name="Du L."/>
            <person name="Sun Y."/>
            <person name="Zhan W."/>
            <person name="Jiang J.F."/>
            <person name="Wang Q."/>
            <person name="Zhang B."/>
            <person name="Ji P."/>
            <person name="Bell-Sakyi L."/>
            <person name="Cui X.M."/>
            <person name="Yuan T.T."/>
            <person name="Jiang B.G."/>
            <person name="Yang W.F."/>
            <person name="Lam T.T."/>
            <person name="Chang Q.C."/>
            <person name="Ding S.J."/>
            <person name="Wang X.J."/>
            <person name="Zhu J.G."/>
            <person name="Ruan X.D."/>
            <person name="Zhao L."/>
            <person name="Wei J.T."/>
            <person name="Ye R.Z."/>
            <person name="Que T.C."/>
            <person name="Du C.H."/>
            <person name="Zhou Y.H."/>
            <person name="Cheng J.X."/>
            <person name="Dai P.F."/>
            <person name="Guo W.B."/>
            <person name="Han X.H."/>
            <person name="Huang E.J."/>
            <person name="Li L.F."/>
            <person name="Wei W."/>
            <person name="Gao Y.C."/>
            <person name="Liu J.Z."/>
            <person name="Shao H.Z."/>
            <person name="Wang X."/>
            <person name="Wang C.C."/>
            <person name="Yang T.C."/>
            <person name="Huo Q.B."/>
            <person name="Li W."/>
            <person name="Chen H.Y."/>
            <person name="Chen S.E."/>
            <person name="Zhou L.G."/>
            <person name="Ni X.B."/>
            <person name="Tian J.H."/>
            <person name="Sheng Y."/>
            <person name="Liu T."/>
            <person name="Pan Y.S."/>
            <person name="Xia L.Y."/>
            <person name="Li J."/>
            <person name="Zhao F."/>
            <person name="Cao W.C."/>
        </authorList>
    </citation>
    <scope>NUCLEOTIDE SEQUENCE [LARGE SCALE GENOMIC DNA]</scope>
    <source>
        <strain evidence="1">Iper-2018</strain>
    </source>
</reference>
<accession>A0AC60QHN7</accession>
<gene>
    <name evidence="1" type="ORF">HPB47_019577</name>
</gene>
<keyword evidence="2" id="KW-1185">Reference proteome</keyword>
<dbReference type="EMBL" id="JABSTQ010009032">
    <property type="protein sequence ID" value="KAG0433767.1"/>
    <property type="molecule type" value="Genomic_DNA"/>
</dbReference>
<protein>
    <submittedName>
        <fullName evidence="1">Uncharacterized protein</fullName>
    </submittedName>
</protein>
<evidence type="ECO:0000313" key="2">
    <source>
        <dbReference type="Proteomes" id="UP000805193"/>
    </source>
</evidence>
<sequence>MAQPLKDVSVGVSDKEPHKDLCGSCSNRFYAKQQYLKCSAGCNRRFHCKCIDVRAEDYNVLMETGLSTYKCTSCIRRSSKPNESGDEEDSASVEKTPAVPSIVNGESLSSEAVHMFTTILNKLDLLVTEVKCLKAENNSLRSELSQIRKCLPSSRPMQAGPRMPYAAVLSANASAAPPTTNASGTLDRQSSSAWTAPDIGNHKTDLNYDTATSAACASTVAGRAGQPGLRVNSPMNVTEDGFVPWKSRRQAKASSGTSKNCKVKSVPRKALSKALFVSRLDPDTSVTEVLDIIKPVLKAKIASCAKLRTKYTSYASFHISVEDETFEALNNPEVWPEGCLFHQFFGKLDASRVSESIDQNGSVEEHN</sequence>